<reference evidence="2" key="1">
    <citation type="journal article" date="2023" name="Science">
        <title>Genome structures resolve the early diversification of teleost fishes.</title>
        <authorList>
            <person name="Parey E."/>
            <person name="Louis A."/>
            <person name="Montfort J."/>
            <person name="Bouchez O."/>
            <person name="Roques C."/>
            <person name="Iampietro C."/>
            <person name="Lluch J."/>
            <person name="Castinel A."/>
            <person name="Donnadieu C."/>
            <person name="Desvignes T."/>
            <person name="Floi Bucao C."/>
            <person name="Jouanno E."/>
            <person name="Wen M."/>
            <person name="Mejri S."/>
            <person name="Dirks R."/>
            <person name="Jansen H."/>
            <person name="Henkel C."/>
            <person name="Chen W.J."/>
            <person name="Zahm M."/>
            <person name="Cabau C."/>
            <person name="Klopp C."/>
            <person name="Thompson A.W."/>
            <person name="Robinson-Rechavi M."/>
            <person name="Braasch I."/>
            <person name="Lecointre G."/>
            <person name="Bobe J."/>
            <person name="Postlethwait J.H."/>
            <person name="Berthelot C."/>
            <person name="Roest Crollius H."/>
            <person name="Guiguen Y."/>
        </authorList>
    </citation>
    <scope>NUCLEOTIDE SEQUENCE</scope>
    <source>
        <strain evidence="2">NC1722</strain>
    </source>
</reference>
<gene>
    <name evidence="2" type="ORF">AAFF_G00296030</name>
</gene>
<accession>A0AAD7SR84</accession>
<evidence type="ECO:0000313" key="3">
    <source>
        <dbReference type="Proteomes" id="UP001221898"/>
    </source>
</evidence>
<dbReference type="AlphaFoldDB" id="A0AAD7SR84"/>
<dbReference type="Proteomes" id="UP001221898">
    <property type="component" value="Unassembled WGS sequence"/>
</dbReference>
<keyword evidence="3" id="KW-1185">Reference proteome</keyword>
<evidence type="ECO:0000313" key="2">
    <source>
        <dbReference type="EMBL" id="KAJ8406687.1"/>
    </source>
</evidence>
<sequence>MLHIWDIRGFSLSRHLVVPSGRGKPPAGTVAWAVLLQLLPLASFSWPVASLSVREEEGADRKQVYLKLLVPVTFCSCVLVLLSGVGQEKQADPLRLAGLSLQAAVLGLRLSLRAAPSWAQDKGGLKFI</sequence>
<organism evidence="2 3">
    <name type="scientific">Aldrovandia affinis</name>
    <dbReference type="NCBI Taxonomy" id="143900"/>
    <lineage>
        <taxon>Eukaryota</taxon>
        <taxon>Metazoa</taxon>
        <taxon>Chordata</taxon>
        <taxon>Craniata</taxon>
        <taxon>Vertebrata</taxon>
        <taxon>Euteleostomi</taxon>
        <taxon>Actinopterygii</taxon>
        <taxon>Neopterygii</taxon>
        <taxon>Teleostei</taxon>
        <taxon>Notacanthiformes</taxon>
        <taxon>Halosauridae</taxon>
        <taxon>Aldrovandia</taxon>
    </lineage>
</organism>
<feature type="transmembrane region" description="Helical" evidence="1">
    <location>
        <begin position="64"/>
        <end position="82"/>
    </location>
</feature>
<proteinExistence type="predicted"/>
<name>A0AAD7SR84_9TELE</name>
<feature type="transmembrane region" description="Helical" evidence="1">
    <location>
        <begin position="30"/>
        <end position="52"/>
    </location>
</feature>
<keyword evidence="1" id="KW-0812">Transmembrane</keyword>
<protein>
    <submittedName>
        <fullName evidence="2">Uncharacterized protein</fullName>
    </submittedName>
</protein>
<evidence type="ECO:0000256" key="1">
    <source>
        <dbReference type="SAM" id="Phobius"/>
    </source>
</evidence>
<comment type="caution">
    <text evidence="2">The sequence shown here is derived from an EMBL/GenBank/DDBJ whole genome shotgun (WGS) entry which is preliminary data.</text>
</comment>
<keyword evidence="1" id="KW-0472">Membrane</keyword>
<keyword evidence="1" id="KW-1133">Transmembrane helix</keyword>
<dbReference type="EMBL" id="JAINUG010000042">
    <property type="protein sequence ID" value="KAJ8406687.1"/>
    <property type="molecule type" value="Genomic_DNA"/>
</dbReference>